<comment type="caution">
    <text evidence="11">The sequence shown here is derived from an EMBL/GenBank/DDBJ whole genome shotgun (WGS) entry which is preliminary data.</text>
</comment>
<keyword evidence="6 9" id="KW-1133">Transmembrane helix</keyword>
<keyword evidence="5 9" id="KW-0812">Transmembrane</keyword>
<dbReference type="PANTHER" id="PTHR35011">
    <property type="entry name" value="2,3-DIKETO-L-GULONATE TRAP TRANSPORTER SMALL PERMEASE PROTEIN YIAM"/>
    <property type="match status" value="1"/>
</dbReference>
<evidence type="ECO:0000256" key="5">
    <source>
        <dbReference type="ARBA" id="ARBA00022692"/>
    </source>
</evidence>
<dbReference type="Proteomes" id="UP000586119">
    <property type="component" value="Unassembled WGS sequence"/>
</dbReference>
<keyword evidence="7 9" id="KW-0472">Membrane</keyword>
<name>A0A7Z0LLK4_9GAMM</name>
<dbReference type="EMBL" id="JACCDF010000008">
    <property type="protein sequence ID" value="NYS61145.1"/>
    <property type="molecule type" value="Genomic_DNA"/>
</dbReference>
<gene>
    <name evidence="11" type="ORF">HZS81_10305</name>
</gene>
<evidence type="ECO:0000313" key="12">
    <source>
        <dbReference type="Proteomes" id="UP000586119"/>
    </source>
</evidence>
<evidence type="ECO:0000256" key="9">
    <source>
        <dbReference type="RuleBase" id="RU369079"/>
    </source>
</evidence>
<evidence type="ECO:0000256" key="6">
    <source>
        <dbReference type="ARBA" id="ARBA00022989"/>
    </source>
</evidence>
<feature type="transmembrane region" description="Helical" evidence="9">
    <location>
        <begin position="134"/>
        <end position="155"/>
    </location>
</feature>
<feature type="transmembrane region" description="Helical" evidence="9">
    <location>
        <begin position="94"/>
        <end position="114"/>
    </location>
</feature>
<protein>
    <recommendedName>
        <fullName evidence="9">TRAP transporter small permease protein</fullName>
    </recommendedName>
</protein>
<proteinExistence type="inferred from homology"/>
<sequence length="186" mass="21142">MSQQSQLPPLIGALDRASEWLGRTLSWLIIIMMLIQFLIVLLRYVFSINSIFMQELVMYMHAAVFMLAAGYTFRHDGHVRVDIFYRKMSPRRQALINLVGILALLMPVMVFIIATSMGYVSMSWQILETSSDYGGIPAVFVLKTMIPLFAVLMLLQGAVEVVRNMYILTGRIAPPSEDEGHLEERI</sequence>
<reference evidence="11 12" key="1">
    <citation type="journal article" date="2015" name="Int. J. Syst. Evol. Microbiol.">
        <title>Halomonas salicampi sp. nov., a halotolerant and alkalitolerant bacterium isolated from a saltern soil.</title>
        <authorList>
            <person name="Lee J.C."/>
            <person name="Kim Y.S."/>
            <person name="Yun B.S."/>
            <person name="Whang K.S."/>
        </authorList>
    </citation>
    <scope>NUCLEOTIDE SEQUENCE [LARGE SCALE GENOMIC DNA]</scope>
    <source>
        <strain evidence="11 12">BH103</strain>
    </source>
</reference>
<dbReference type="AlphaFoldDB" id="A0A7Z0LLK4"/>
<evidence type="ECO:0000256" key="2">
    <source>
        <dbReference type="ARBA" id="ARBA00022448"/>
    </source>
</evidence>
<evidence type="ECO:0000259" key="10">
    <source>
        <dbReference type="Pfam" id="PF04290"/>
    </source>
</evidence>
<organism evidence="11 12">
    <name type="scientific">Vreelandella salicampi</name>
    <dbReference type="NCBI Taxonomy" id="1449798"/>
    <lineage>
        <taxon>Bacteria</taxon>
        <taxon>Pseudomonadati</taxon>
        <taxon>Pseudomonadota</taxon>
        <taxon>Gammaproteobacteria</taxon>
        <taxon>Oceanospirillales</taxon>
        <taxon>Halomonadaceae</taxon>
        <taxon>Vreelandella</taxon>
    </lineage>
</organism>
<evidence type="ECO:0000313" key="11">
    <source>
        <dbReference type="EMBL" id="NYS61145.1"/>
    </source>
</evidence>
<comment type="subunit">
    <text evidence="9">The complex comprises the extracytoplasmic solute receptor protein and the two transmembrane proteins.</text>
</comment>
<keyword evidence="2 9" id="KW-0813">Transport</keyword>
<keyword evidence="12" id="KW-1185">Reference proteome</keyword>
<dbReference type="Pfam" id="PF04290">
    <property type="entry name" value="DctQ"/>
    <property type="match status" value="1"/>
</dbReference>
<accession>A0A7Z0LLK4</accession>
<dbReference type="GO" id="GO:0005886">
    <property type="term" value="C:plasma membrane"/>
    <property type="evidence" value="ECO:0007669"/>
    <property type="project" value="UniProtKB-SubCell"/>
</dbReference>
<dbReference type="RefSeq" id="WP_179930475.1">
    <property type="nucleotide sequence ID" value="NZ_JACCDF010000008.1"/>
</dbReference>
<keyword evidence="3" id="KW-1003">Cell membrane</keyword>
<comment type="subcellular location">
    <subcellularLocation>
        <location evidence="1 9">Cell inner membrane</location>
        <topology evidence="1 9">Multi-pass membrane protein</topology>
    </subcellularLocation>
</comment>
<feature type="transmembrane region" description="Helical" evidence="9">
    <location>
        <begin position="25"/>
        <end position="46"/>
    </location>
</feature>
<dbReference type="InterPro" id="IPR007387">
    <property type="entry name" value="TRAP_DctQ"/>
</dbReference>
<comment type="function">
    <text evidence="9">Part of the tripartite ATP-independent periplasmic (TRAP) transport system.</text>
</comment>
<comment type="similarity">
    <text evidence="8 9">Belongs to the TRAP transporter small permease family.</text>
</comment>
<evidence type="ECO:0000256" key="3">
    <source>
        <dbReference type="ARBA" id="ARBA00022475"/>
    </source>
</evidence>
<dbReference type="InterPro" id="IPR055348">
    <property type="entry name" value="DctQ"/>
</dbReference>
<evidence type="ECO:0000256" key="7">
    <source>
        <dbReference type="ARBA" id="ARBA00023136"/>
    </source>
</evidence>
<feature type="domain" description="Tripartite ATP-independent periplasmic transporters DctQ component" evidence="10">
    <location>
        <begin position="32"/>
        <end position="164"/>
    </location>
</feature>
<evidence type="ECO:0000256" key="1">
    <source>
        <dbReference type="ARBA" id="ARBA00004429"/>
    </source>
</evidence>
<evidence type="ECO:0000256" key="8">
    <source>
        <dbReference type="ARBA" id="ARBA00038436"/>
    </source>
</evidence>
<keyword evidence="4 9" id="KW-0997">Cell inner membrane</keyword>
<feature type="transmembrane region" description="Helical" evidence="9">
    <location>
        <begin position="52"/>
        <end position="73"/>
    </location>
</feature>
<dbReference type="PANTHER" id="PTHR35011:SF4">
    <property type="entry name" value="SLL1102 PROTEIN"/>
    <property type="match status" value="1"/>
</dbReference>
<dbReference type="GO" id="GO:0022857">
    <property type="term" value="F:transmembrane transporter activity"/>
    <property type="evidence" value="ECO:0007669"/>
    <property type="project" value="UniProtKB-UniRule"/>
</dbReference>
<evidence type="ECO:0000256" key="4">
    <source>
        <dbReference type="ARBA" id="ARBA00022519"/>
    </source>
</evidence>